<sequence>MSLSTKMYRYFAATRIFLVFLPWMGYIHPDEFFQSVEVIGGKFLNVESTTTWEFNCTSPIRSIALTYFTLGMSYKILLGIDYILKTLLATTIFTSYYAILAPRIFMCASSFIVDYSLYKICCNNNEKSRSRLIILSSSYVILTYATKTFSNSLELFLFSLLLYFVSESLTFSNQILRKKEYVQYRYSKSKTIPEKAKFHKLNLYLKTDSLRNCWQISTIVVVGVFNRPTFLAYATIPVFFWLYRGIGSKVISNIHFHFRISALIVCSIPSFMFIVLVDSFYYGYITWGEIGVLDISINSFVFTPLNFIKYNMNSKNLGHHGLHPRYLHALVSMPLLFSLLTFFHYYTLGNYFHRLTQSKFNLLPSVRSIKGLMTLSSVIPLALLSIFPHQEPRFILPLLLPLVYLYGTKILPEKEQGVIKADPNSFKATTVNETSNFFYITWFFINVILMVFFGFLHQGGVVPALSHISKIAKRYDNSVELHIFSSHTYMLPKFLLLQRQRETKTDGFINDIDYSNKRIHIYDVGTNDLEFLARKIDVVYSSLRNTRGKRFKMFLLIPVNSKYDFLKKIRLTHLSIDEVNVFYPHVSTEALSNVGEFYFDLIQMLNYEIIYDMMSITKFLKID</sequence>
<keyword evidence="5" id="KW-0808">Transferase</keyword>
<evidence type="ECO:0000256" key="1">
    <source>
        <dbReference type="ARBA" id="ARBA00004477"/>
    </source>
</evidence>
<feature type="transmembrane region" description="Helical" evidence="11">
    <location>
        <begin position="329"/>
        <end position="348"/>
    </location>
</feature>
<name>A0ABD2MXT3_9CUCU</name>
<keyword evidence="9 11" id="KW-0472">Membrane</keyword>
<proteinExistence type="inferred from homology"/>
<dbReference type="InterPro" id="IPR005599">
    <property type="entry name" value="GPI_mannosylTrfase"/>
</dbReference>
<keyword evidence="13" id="KW-1185">Reference proteome</keyword>
<dbReference type="EC" id="2.4.1.-" evidence="11"/>
<keyword evidence="3" id="KW-0337">GPI-anchor biosynthesis</keyword>
<comment type="similarity">
    <text evidence="10">Belongs to the glycosyltransferase 22 family. PIGZ subfamily.</text>
</comment>
<dbReference type="PANTHER" id="PTHR22760:SF3">
    <property type="entry name" value="GPI MANNOSYLTRANSFERASE 4"/>
    <property type="match status" value="1"/>
</dbReference>
<feature type="transmembrane region" description="Helical" evidence="11">
    <location>
        <begin position="7"/>
        <end position="27"/>
    </location>
</feature>
<dbReference type="GO" id="GO:0005789">
    <property type="term" value="C:endoplasmic reticulum membrane"/>
    <property type="evidence" value="ECO:0007669"/>
    <property type="project" value="UniProtKB-SubCell"/>
</dbReference>
<comment type="pathway">
    <text evidence="2">Glycolipid biosynthesis; glycosylphosphatidylinositol-anchor biosynthesis.</text>
</comment>
<protein>
    <recommendedName>
        <fullName evidence="11">Mannosyltransferase</fullName>
        <ecNumber evidence="11">2.4.1.-</ecNumber>
    </recommendedName>
</protein>
<keyword evidence="7 11" id="KW-0256">Endoplasmic reticulum</keyword>
<feature type="transmembrane region" description="Helical" evidence="11">
    <location>
        <begin position="437"/>
        <end position="456"/>
    </location>
</feature>
<dbReference type="GO" id="GO:0016757">
    <property type="term" value="F:glycosyltransferase activity"/>
    <property type="evidence" value="ECO:0007669"/>
    <property type="project" value="UniProtKB-KW"/>
</dbReference>
<dbReference type="EMBL" id="JABFTP020000042">
    <property type="protein sequence ID" value="KAL3271142.1"/>
    <property type="molecule type" value="Genomic_DNA"/>
</dbReference>
<evidence type="ECO:0000256" key="5">
    <source>
        <dbReference type="ARBA" id="ARBA00022679"/>
    </source>
</evidence>
<dbReference type="PANTHER" id="PTHR22760">
    <property type="entry name" value="GLYCOSYLTRANSFERASE"/>
    <property type="match status" value="1"/>
</dbReference>
<gene>
    <name evidence="12" type="ORF">HHI36_021639</name>
</gene>
<organism evidence="12 13">
    <name type="scientific">Cryptolaemus montrouzieri</name>
    <dbReference type="NCBI Taxonomy" id="559131"/>
    <lineage>
        <taxon>Eukaryota</taxon>
        <taxon>Metazoa</taxon>
        <taxon>Ecdysozoa</taxon>
        <taxon>Arthropoda</taxon>
        <taxon>Hexapoda</taxon>
        <taxon>Insecta</taxon>
        <taxon>Pterygota</taxon>
        <taxon>Neoptera</taxon>
        <taxon>Endopterygota</taxon>
        <taxon>Coleoptera</taxon>
        <taxon>Polyphaga</taxon>
        <taxon>Cucujiformia</taxon>
        <taxon>Coccinelloidea</taxon>
        <taxon>Coccinellidae</taxon>
        <taxon>Scymninae</taxon>
        <taxon>Scymnini</taxon>
        <taxon>Cryptolaemus</taxon>
    </lineage>
</organism>
<keyword evidence="6 11" id="KW-0812">Transmembrane</keyword>
<keyword evidence="4 11" id="KW-0328">Glycosyltransferase</keyword>
<comment type="subcellular location">
    <subcellularLocation>
        <location evidence="1 11">Endoplasmic reticulum membrane</location>
        <topology evidence="1 11">Multi-pass membrane protein</topology>
    </subcellularLocation>
</comment>
<dbReference type="AlphaFoldDB" id="A0ABD2MXT3"/>
<dbReference type="Pfam" id="PF03901">
    <property type="entry name" value="Glyco_transf_22"/>
    <property type="match status" value="1"/>
</dbReference>
<evidence type="ECO:0000256" key="6">
    <source>
        <dbReference type="ARBA" id="ARBA00022692"/>
    </source>
</evidence>
<evidence type="ECO:0000256" key="7">
    <source>
        <dbReference type="ARBA" id="ARBA00022824"/>
    </source>
</evidence>
<feature type="transmembrane region" description="Helical" evidence="11">
    <location>
        <begin position="262"/>
        <end position="284"/>
    </location>
</feature>
<evidence type="ECO:0000256" key="3">
    <source>
        <dbReference type="ARBA" id="ARBA00022502"/>
    </source>
</evidence>
<evidence type="ECO:0000313" key="12">
    <source>
        <dbReference type="EMBL" id="KAL3271142.1"/>
    </source>
</evidence>
<evidence type="ECO:0000256" key="9">
    <source>
        <dbReference type="ARBA" id="ARBA00023136"/>
    </source>
</evidence>
<feature type="transmembrane region" description="Helical" evidence="11">
    <location>
        <begin position="290"/>
        <end position="308"/>
    </location>
</feature>
<comment type="caution">
    <text evidence="12">The sequence shown here is derived from an EMBL/GenBank/DDBJ whole genome shotgun (WGS) entry which is preliminary data.</text>
</comment>
<accession>A0ABD2MXT3</accession>
<evidence type="ECO:0000256" key="10">
    <source>
        <dbReference type="ARBA" id="ARBA00038466"/>
    </source>
</evidence>
<evidence type="ECO:0000256" key="4">
    <source>
        <dbReference type="ARBA" id="ARBA00022676"/>
    </source>
</evidence>
<evidence type="ECO:0000256" key="11">
    <source>
        <dbReference type="RuleBase" id="RU363075"/>
    </source>
</evidence>
<dbReference type="GO" id="GO:0006506">
    <property type="term" value="P:GPI anchor biosynthetic process"/>
    <property type="evidence" value="ECO:0007669"/>
    <property type="project" value="UniProtKB-KW"/>
</dbReference>
<evidence type="ECO:0000313" key="13">
    <source>
        <dbReference type="Proteomes" id="UP001516400"/>
    </source>
</evidence>
<reference evidence="12 13" key="1">
    <citation type="journal article" date="2021" name="BMC Biol.">
        <title>Horizontally acquired antibacterial genes associated with adaptive radiation of ladybird beetles.</title>
        <authorList>
            <person name="Li H.S."/>
            <person name="Tang X.F."/>
            <person name="Huang Y.H."/>
            <person name="Xu Z.Y."/>
            <person name="Chen M.L."/>
            <person name="Du X.Y."/>
            <person name="Qiu B.Y."/>
            <person name="Chen P.T."/>
            <person name="Zhang W."/>
            <person name="Slipinski A."/>
            <person name="Escalona H.E."/>
            <person name="Waterhouse R.M."/>
            <person name="Zwick A."/>
            <person name="Pang H."/>
        </authorList>
    </citation>
    <scope>NUCLEOTIDE SEQUENCE [LARGE SCALE GENOMIC DNA]</scope>
    <source>
        <strain evidence="12">SYSU2018</strain>
    </source>
</reference>
<dbReference type="Proteomes" id="UP001516400">
    <property type="component" value="Unassembled WGS sequence"/>
</dbReference>
<evidence type="ECO:0000256" key="8">
    <source>
        <dbReference type="ARBA" id="ARBA00022989"/>
    </source>
</evidence>
<evidence type="ECO:0000256" key="2">
    <source>
        <dbReference type="ARBA" id="ARBA00004687"/>
    </source>
</evidence>
<keyword evidence="8 11" id="KW-1133">Transmembrane helix</keyword>